<accession>A0BVP2</accession>
<evidence type="ECO:0000313" key="1">
    <source>
        <dbReference type="EMBL" id="CAK62609.1"/>
    </source>
</evidence>
<organism evidence="1 2">
    <name type="scientific">Paramecium tetraurelia</name>
    <dbReference type="NCBI Taxonomy" id="5888"/>
    <lineage>
        <taxon>Eukaryota</taxon>
        <taxon>Sar</taxon>
        <taxon>Alveolata</taxon>
        <taxon>Ciliophora</taxon>
        <taxon>Intramacronucleata</taxon>
        <taxon>Oligohymenophorea</taxon>
        <taxon>Peniculida</taxon>
        <taxon>Parameciidae</taxon>
        <taxon>Paramecium</taxon>
    </lineage>
</organism>
<dbReference type="HOGENOM" id="CLU_2202117_0_0_1"/>
<reference evidence="1 2" key="1">
    <citation type="journal article" date="2006" name="Nature">
        <title>Global trends of whole-genome duplications revealed by the ciliate Paramecium tetraurelia.</title>
        <authorList>
            <consortium name="Genoscope"/>
            <person name="Aury J.-M."/>
            <person name="Jaillon O."/>
            <person name="Duret L."/>
            <person name="Noel B."/>
            <person name="Jubin C."/>
            <person name="Porcel B.M."/>
            <person name="Segurens B."/>
            <person name="Daubin V."/>
            <person name="Anthouard V."/>
            <person name="Aiach N."/>
            <person name="Arnaiz O."/>
            <person name="Billaut A."/>
            <person name="Beisson J."/>
            <person name="Blanc I."/>
            <person name="Bouhouche K."/>
            <person name="Camara F."/>
            <person name="Duharcourt S."/>
            <person name="Guigo R."/>
            <person name="Gogendeau D."/>
            <person name="Katinka M."/>
            <person name="Keller A.-M."/>
            <person name="Kissmehl R."/>
            <person name="Klotz C."/>
            <person name="Koll F."/>
            <person name="Le Moue A."/>
            <person name="Lepere C."/>
            <person name="Malinsky S."/>
            <person name="Nowacki M."/>
            <person name="Nowak J.K."/>
            <person name="Plattner H."/>
            <person name="Poulain J."/>
            <person name="Ruiz F."/>
            <person name="Serrano V."/>
            <person name="Zagulski M."/>
            <person name="Dessen P."/>
            <person name="Betermier M."/>
            <person name="Weissenbach J."/>
            <person name="Scarpelli C."/>
            <person name="Schachter V."/>
            <person name="Sperling L."/>
            <person name="Meyer E."/>
            <person name="Cohen J."/>
            <person name="Wincker P."/>
        </authorList>
    </citation>
    <scope>NUCLEOTIDE SEQUENCE [LARGE SCALE GENOMIC DNA]</scope>
    <source>
        <strain evidence="1 2">Stock d4-2</strain>
    </source>
</reference>
<dbReference type="Proteomes" id="UP000000600">
    <property type="component" value="Unassembled WGS sequence"/>
</dbReference>
<proteinExistence type="predicted"/>
<dbReference type="InParanoid" id="A0BVP2"/>
<gene>
    <name evidence="1" type="ORF">GSPATT00032461001</name>
</gene>
<dbReference type="KEGG" id="ptm:GSPATT00032461001"/>
<evidence type="ECO:0000313" key="2">
    <source>
        <dbReference type="Proteomes" id="UP000000600"/>
    </source>
</evidence>
<dbReference type="GeneID" id="5015791"/>
<keyword evidence="2" id="KW-1185">Reference proteome</keyword>
<sequence>MKDVQALNQNIAKGLEFLNMLKEIVKKENTTFLDIHYYFHQFFQLVRILILKSNLTSKAKYSLLKLKNVFQEYPVHNLEAFIETKMTLKILETSQMENYIDVELKQIQ</sequence>
<protein>
    <submittedName>
        <fullName evidence="1">Uncharacterized protein</fullName>
    </submittedName>
</protein>
<name>A0BVP2_PARTE</name>
<dbReference type="AlphaFoldDB" id="A0BVP2"/>
<dbReference type="EMBL" id="CT868020">
    <property type="protein sequence ID" value="CAK62609.1"/>
    <property type="molecule type" value="Genomic_DNA"/>
</dbReference>
<dbReference type="RefSeq" id="XP_001430007.1">
    <property type="nucleotide sequence ID" value="XM_001429970.1"/>
</dbReference>